<comment type="similarity">
    <text evidence="2 7">Belongs to the FKBP-type PPIase family.</text>
</comment>
<organism evidence="10 11">
    <name type="scientific">Candidatus Fischerbacteria bacterium RBG_13_37_8</name>
    <dbReference type="NCBI Taxonomy" id="1817863"/>
    <lineage>
        <taxon>Bacteria</taxon>
        <taxon>Candidatus Fischeribacteriota</taxon>
    </lineage>
</organism>
<dbReference type="EMBL" id="MFGW01000154">
    <property type="protein sequence ID" value="OGF63708.1"/>
    <property type="molecule type" value="Genomic_DNA"/>
</dbReference>
<dbReference type="Gene3D" id="3.10.50.40">
    <property type="match status" value="1"/>
</dbReference>
<dbReference type="STRING" id="1817863.A2Y62_09570"/>
<dbReference type="PANTHER" id="PTHR43811:SF57">
    <property type="entry name" value="FKBP-TYPE PEPTIDYL-PROLYL CIS-TRANS ISOMERASE FKPA-RELATED"/>
    <property type="match status" value="1"/>
</dbReference>
<comment type="caution">
    <text evidence="10">The sequence shown here is derived from an EMBL/GenBank/DDBJ whole genome shotgun (WGS) entry which is preliminary data.</text>
</comment>
<comment type="catalytic activity">
    <reaction evidence="1 6 7">
        <text>[protein]-peptidylproline (omega=180) = [protein]-peptidylproline (omega=0)</text>
        <dbReference type="Rhea" id="RHEA:16237"/>
        <dbReference type="Rhea" id="RHEA-COMP:10747"/>
        <dbReference type="Rhea" id="RHEA-COMP:10748"/>
        <dbReference type="ChEBI" id="CHEBI:83833"/>
        <dbReference type="ChEBI" id="CHEBI:83834"/>
        <dbReference type="EC" id="5.2.1.8"/>
    </reaction>
</comment>
<dbReference type="InterPro" id="IPR001179">
    <property type="entry name" value="PPIase_FKBP_dom"/>
</dbReference>
<evidence type="ECO:0000256" key="3">
    <source>
        <dbReference type="ARBA" id="ARBA00022729"/>
    </source>
</evidence>
<dbReference type="AlphaFoldDB" id="A0A1F5VKG6"/>
<evidence type="ECO:0000256" key="7">
    <source>
        <dbReference type="RuleBase" id="RU003915"/>
    </source>
</evidence>
<dbReference type="GO" id="GO:0003755">
    <property type="term" value="F:peptidyl-prolyl cis-trans isomerase activity"/>
    <property type="evidence" value="ECO:0007669"/>
    <property type="project" value="UniProtKB-UniRule"/>
</dbReference>
<evidence type="ECO:0000256" key="6">
    <source>
        <dbReference type="PROSITE-ProRule" id="PRU00277"/>
    </source>
</evidence>
<name>A0A1F5VKG6_9BACT</name>
<dbReference type="PANTHER" id="PTHR43811">
    <property type="entry name" value="FKBP-TYPE PEPTIDYL-PROLYL CIS-TRANS ISOMERASE FKPA"/>
    <property type="match status" value="1"/>
</dbReference>
<dbReference type="PROSITE" id="PS51257">
    <property type="entry name" value="PROKAR_LIPOPROTEIN"/>
    <property type="match status" value="1"/>
</dbReference>
<reference evidence="10 11" key="1">
    <citation type="journal article" date="2016" name="Nat. Commun.">
        <title>Thousands of microbial genomes shed light on interconnected biogeochemical processes in an aquifer system.</title>
        <authorList>
            <person name="Anantharaman K."/>
            <person name="Brown C.T."/>
            <person name="Hug L.A."/>
            <person name="Sharon I."/>
            <person name="Castelle C.J."/>
            <person name="Probst A.J."/>
            <person name="Thomas B.C."/>
            <person name="Singh A."/>
            <person name="Wilkins M.J."/>
            <person name="Karaoz U."/>
            <person name="Brodie E.L."/>
            <person name="Williams K.H."/>
            <person name="Hubbard S.S."/>
            <person name="Banfield J.F."/>
        </authorList>
    </citation>
    <scope>NUCLEOTIDE SEQUENCE [LARGE SCALE GENOMIC DNA]</scope>
</reference>
<dbReference type="GO" id="GO:0006457">
    <property type="term" value="P:protein folding"/>
    <property type="evidence" value="ECO:0007669"/>
    <property type="project" value="InterPro"/>
</dbReference>
<dbReference type="InterPro" id="IPR046357">
    <property type="entry name" value="PPIase_dom_sf"/>
</dbReference>
<keyword evidence="5 6" id="KW-0413">Isomerase</keyword>
<evidence type="ECO:0000313" key="11">
    <source>
        <dbReference type="Proteomes" id="UP000178943"/>
    </source>
</evidence>
<feature type="chain" id="PRO_5009522004" description="Peptidyl-prolyl cis-trans isomerase" evidence="8">
    <location>
        <begin position="23"/>
        <end position="243"/>
    </location>
</feature>
<dbReference type="PROSITE" id="PS50059">
    <property type="entry name" value="FKBP_PPIASE"/>
    <property type="match status" value="1"/>
</dbReference>
<dbReference type="SUPFAM" id="SSF54534">
    <property type="entry name" value="FKBP-like"/>
    <property type="match status" value="1"/>
</dbReference>
<dbReference type="Gene3D" id="1.10.287.460">
    <property type="entry name" value="Peptidyl-prolyl cis-trans isomerase, FKBP-type, N-terminal domain"/>
    <property type="match status" value="1"/>
</dbReference>
<dbReference type="Pfam" id="PF00254">
    <property type="entry name" value="FKBP_C"/>
    <property type="match status" value="1"/>
</dbReference>
<dbReference type="Proteomes" id="UP000178943">
    <property type="component" value="Unassembled WGS sequence"/>
</dbReference>
<dbReference type="InterPro" id="IPR036944">
    <property type="entry name" value="PPIase_FKBP_N_sf"/>
</dbReference>
<evidence type="ECO:0000256" key="2">
    <source>
        <dbReference type="ARBA" id="ARBA00006577"/>
    </source>
</evidence>
<evidence type="ECO:0000256" key="5">
    <source>
        <dbReference type="ARBA" id="ARBA00023235"/>
    </source>
</evidence>
<feature type="signal peptide" evidence="8">
    <location>
        <begin position="1"/>
        <end position="22"/>
    </location>
</feature>
<evidence type="ECO:0000256" key="8">
    <source>
        <dbReference type="SAM" id="SignalP"/>
    </source>
</evidence>
<dbReference type="FunFam" id="3.10.50.40:FF:000045">
    <property type="entry name" value="Peptidyl-prolyl cis-trans isomerase"/>
    <property type="match status" value="1"/>
</dbReference>
<sequence length="243" mass="26929">MYKKIALSLILCLIIGISFSCANKADEPKKTEQQTTVFETKEQKVSYAAGYDFAKRMSEFYSKVEYEFLAKGIKDALEKKDGLMTEQERMDALNQLGQEIRQKAEANKAKDGEKNIAEGKKFLEENAKKEGVKTTASGLQYKVIKEGDGPQPKETDTVKVNYRGTLINGTEFDSSYKRGTPATFPLNRVIKGWTEGLQLMKVGAKYEFYIPSDLAYGSGGAPGGAIGPNSTLIFEVELLSIEK</sequence>
<evidence type="ECO:0000259" key="9">
    <source>
        <dbReference type="PROSITE" id="PS50059"/>
    </source>
</evidence>
<feature type="domain" description="PPIase FKBP-type" evidence="9">
    <location>
        <begin position="155"/>
        <end position="242"/>
    </location>
</feature>
<protein>
    <recommendedName>
        <fullName evidence="7">Peptidyl-prolyl cis-trans isomerase</fullName>
        <ecNumber evidence="7">5.2.1.8</ecNumber>
    </recommendedName>
</protein>
<keyword evidence="4 6" id="KW-0697">Rotamase</keyword>
<dbReference type="Pfam" id="PF01346">
    <property type="entry name" value="FKBP_N"/>
    <property type="match status" value="1"/>
</dbReference>
<dbReference type="EC" id="5.2.1.8" evidence="7"/>
<dbReference type="InterPro" id="IPR000774">
    <property type="entry name" value="PPIase_FKBP_N"/>
</dbReference>
<keyword evidence="3 8" id="KW-0732">Signal</keyword>
<evidence type="ECO:0000256" key="4">
    <source>
        <dbReference type="ARBA" id="ARBA00023110"/>
    </source>
</evidence>
<evidence type="ECO:0000256" key="1">
    <source>
        <dbReference type="ARBA" id="ARBA00000971"/>
    </source>
</evidence>
<evidence type="ECO:0000313" key="10">
    <source>
        <dbReference type="EMBL" id="OGF63708.1"/>
    </source>
</evidence>
<accession>A0A1F5VKG6</accession>
<gene>
    <name evidence="10" type="ORF">A2Y62_09570</name>
</gene>
<proteinExistence type="inferred from homology"/>